<feature type="compositionally biased region" description="Polar residues" evidence="9">
    <location>
        <begin position="213"/>
        <end position="224"/>
    </location>
</feature>
<dbReference type="PANTHER" id="PTHR31345">
    <property type="entry name" value="CENTROMERE PROTEIN Q"/>
    <property type="match status" value="1"/>
</dbReference>
<keyword evidence="5" id="KW-0158">Chromosome</keyword>
<dbReference type="GO" id="GO:0000775">
    <property type="term" value="C:chromosome, centromeric region"/>
    <property type="evidence" value="ECO:0007669"/>
    <property type="project" value="UniProtKB-SubCell"/>
</dbReference>
<dbReference type="AlphaFoldDB" id="A0A6J2VT30"/>
<dbReference type="CTD" id="55166"/>
<proteinExistence type="inferred from homology"/>
<evidence type="ECO:0000256" key="3">
    <source>
        <dbReference type="ARBA" id="ARBA00008191"/>
    </source>
</evidence>
<keyword evidence="7" id="KW-0137">Centromere</keyword>
<protein>
    <recommendedName>
        <fullName evidence="4">Centromere protein Q</fullName>
    </recommendedName>
</protein>
<organism evidence="10 11">
    <name type="scientific">Chanos chanos</name>
    <name type="common">Milkfish</name>
    <name type="synonym">Mugil chanos</name>
    <dbReference type="NCBI Taxonomy" id="29144"/>
    <lineage>
        <taxon>Eukaryota</taxon>
        <taxon>Metazoa</taxon>
        <taxon>Chordata</taxon>
        <taxon>Craniata</taxon>
        <taxon>Vertebrata</taxon>
        <taxon>Euteleostomi</taxon>
        <taxon>Actinopterygii</taxon>
        <taxon>Neopterygii</taxon>
        <taxon>Teleostei</taxon>
        <taxon>Ostariophysi</taxon>
        <taxon>Gonorynchiformes</taxon>
        <taxon>Chanidae</taxon>
        <taxon>Chanos</taxon>
    </lineage>
</organism>
<comment type="similarity">
    <text evidence="3">Belongs to the CENP-Q/OKP1 family.</text>
</comment>
<evidence type="ECO:0000256" key="1">
    <source>
        <dbReference type="ARBA" id="ARBA00004123"/>
    </source>
</evidence>
<feature type="region of interest" description="Disordered" evidence="9">
    <location>
        <begin position="204"/>
        <end position="224"/>
    </location>
</feature>
<name>A0A6J2VT30_CHACN</name>
<dbReference type="PANTHER" id="PTHR31345:SF3">
    <property type="entry name" value="CENTROMERE PROTEIN Q"/>
    <property type="match status" value="1"/>
</dbReference>
<dbReference type="RefSeq" id="XP_030634854.1">
    <property type="nucleotide sequence ID" value="XM_030778994.1"/>
</dbReference>
<evidence type="ECO:0000256" key="6">
    <source>
        <dbReference type="ARBA" id="ARBA00023242"/>
    </source>
</evidence>
<dbReference type="GO" id="GO:0005634">
    <property type="term" value="C:nucleus"/>
    <property type="evidence" value="ECO:0007669"/>
    <property type="project" value="UniProtKB-SubCell"/>
</dbReference>
<evidence type="ECO:0000313" key="11">
    <source>
        <dbReference type="RefSeq" id="XP_030634854.1"/>
    </source>
</evidence>
<keyword evidence="10" id="KW-1185">Reference proteome</keyword>
<dbReference type="Pfam" id="PF13094">
    <property type="entry name" value="CENP-Q"/>
    <property type="match status" value="1"/>
</dbReference>
<dbReference type="Proteomes" id="UP000504632">
    <property type="component" value="Chromosome 7"/>
</dbReference>
<evidence type="ECO:0000256" key="9">
    <source>
        <dbReference type="SAM" id="MobiDB-lite"/>
    </source>
</evidence>
<evidence type="ECO:0000256" key="8">
    <source>
        <dbReference type="SAM" id="Coils"/>
    </source>
</evidence>
<feature type="region of interest" description="Disordered" evidence="9">
    <location>
        <begin position="1"/>
        <end position="68"/>
    </location>
</feature>
<feature type="compositionally biased region" description="Polar residues" evidence="9">
    <location>
        <begin position="34"/>
        <end position="43"/>
    </location>
</feature>
<keyword evidence="6" id="KW-0539">Nucleus</keyword>
<dbReference type="InParanoid" id="A0A6J2VT30"/>
<dbReference type="OrthoDB" id="8927710at2759"/>
<dbReference type="InterPro" id="IPR025212">
    <property type="entry name" value="CAD_CENP-Q"/>
</dbReference>
<evidence type="ECO:0000256" key="4">
    <source>
        <dbReference type="ARBA" id="ARBA00016397"/>
    </source>
</evidence>
<accession>A0A6J2VT30</accession>
<keyword evidence="8" id="KW-0175">Coiled coil</keyword>
<evidence type="ECO:0000313" key="10">
    <source>
        <dbReference type="Proteomes" id="UP000504632"/>
    </source>
</evidence>
<comment type="subcellular location">
    <subcellularLocation>
        <location evidence="2">Chromosome</location>
        <location evidence="2">Centromere</location>
    </subcellularLocation>
    <subcellularLocation>
        <location evidence="1">Nucleus</location>
    </subcellularLocation>
</comment>
<evidence type="ECO:0000256" key="2">
    <source>
        <dbReference type="ARBA" id="ARBA00004584"/>
    </source>
</evidence>
<dbReference type="GeneID" id="115816023"/>
<gene>
    <name evidence="11" type="primary">cenpq</name>
</gene>
<sequence>MRPPRGSRRTSIEGPKGRGRGERTRQEKSVQRPGPSNGSVHPQQTKKRSSKSAPVAVQKVRGQEKWKPMSKSSILALDNMLSLSVLSVLSKKMKDKERPQEHLNLLKVGFLARCAQLPVPLRKHDMEKVTRQYQTEIRKTELGKKRLHALEENQASVVSTLEQMEIRIESLEEECRILRNRLEEEEDNAGELLQQKDQTVLCLPALPPHSRSEPSLQAMDSSSQ</sequence>
<feature type="compositionally biased region" description="Basic and acidic residues" evidence="9">
    <location>
        <begin position="15"/>
        <end position="30"/>
    </location>
</feature>
<evidence type="ECO:0000256" key="5">
    <source>
        <dbReference type="ARBA" id="ARBA00022454"/>
    </source>
</evidence>
<evidence type="ECO:0000256" key="7">
    <source>
        <dbReference type="ARBA" id="ARBA00023328"/>
    </source>
</evidence>
<feature type="coiled-coil region" evidence="8">
    <location>
        <begin position="154"/>
        <end position="199"/>
    </location>
</feature>
<reference evidence="11" key="1">
    <citation type="submission" date="2025-08" db="UniProtKB">
        <authorList>
            <consortium name="RefSeq"/>
        </authorList>
    </citation>
    <scope>IDENTIFICATION</scope>
</reference>